<accession>A0A931F0Y9</accession>
<comment type="caution">
    <text evidence="1">The sequence shown here is derived from an EMBL/GenBank/DDBJ whole genome shotgun (WGS) entry which is preliminary data.</text>
</comment>
<keyword evidence="2" id="KW-1185">Reference proteome</keyword>
<protein>
    <submittedName>
        <fullName evidence="1">Uncharacterized protein</fullName>
    </submittedName>
</protein>
<dbReference type="AlphaFoldDB" id="A0A931F0Y9"/>
<dbReference type="Proteomes" id="UP000605361">
    <property type="component" value="Unassembled WGS sequence"/>
</dbReference>
<dbReference type="EMBL" id="JADOGI010000034">
    <property type="protein sequence ID" value="MBF8186878.1"/>
    <property type="molecule type" value="Genomic_DNA"/>
</dbReference>
<organism evidence="1 2">
    <name type="scientific">Nonomuraea cypriaca</name>
    <dbReference type="NCBI Taxonomy" id="1187855"/>
    <lineage>
        <taxon>Bacteria</taxon>
        <taxon>Bacillati</taxon>
        <taxon>Actinomycetota</taxon>
        <taxon>Actinomycetes</taxon>
        <taxon>Streptosporangiales</taxon>
        <taxon>Streptosporangiaceae</taxon>
        <taxon>Nonomuraea</taxon>
    </lineage>
</organism>
<reference evidence="1" key="1">
    <citation type="submission" date="2020-11" db="EMBL/GenBank/DDBJ databases">
        <title>Whole-genome analyses of Nonomuraea sp. K274.</title>
        <authorList>
            <person name="Veyisoglu A."/>
        </authorList>
    </citation>
    <scope>NUCLEOTIDE SEQUENCE</scope>
    <source>
        <strain evidence="1">K274</strain>
    </source>
</reference>
<proteinExistence type="predicted"/>
<evidence type="ECO:0000313" key="2">
    <source>
        <dbReference type="Proteomes" id="UP000605361"/>
    </source>
</evidence>
<name>A0A931F0Y9_9ACTN</name>
<gene>
    <name evidence="1" type="ORF">ITP53_14230</name>
</gene>
<evidence type="ECO:0000313" key="1">
    <source>
        <dbReference type="EMBL" id="MBF8186878.1"/>
    </source>
</evidence>
<dbReference type="RefSeq" id="WP_195895843.1">
    <property type="nucleotide sequence ID" value="NZ_JADOGI010000034.1"/>
</dbReference>
<sequence>MVAERLRPSLATCVTSALTLVARLTGREIDEAWLSGWHTRLMIPRRL</sequence>